<dbReference type="NCBIfam" id="NF004837">
    <property type="entry name" value="PRK06187.1"/>
    <property type="match status" value="1"/>
</dbReference>
<gene>
    <name evidence="7" type="ORF">QU481_08070</name>
</gene>
<dbReference type="InterPro" id="IPR020845">
    <property type="entry name" value="AMP-binding_CS"/>
</dbReference>
<evidence type="ECO:0000256" key="4">
    <source>
        <dbReference type="ARBA" id="ARBA00023098"/>
    </source>
</evidence>
<dbReference type="EMBL" id="JAUEDK010000010">
    <property type="protein sequence ID" value="MDN0074848.1"/>
    <property type="molecule type" value="Genomic_DNA"/>
</dbReference>
<evidence type="ECO:0000313" key="7">
    <source>
        <dbReference type="EMBL" id="MDN0074848.1"/>
    </source>
</evidence>
<reference evidence="7" key="1">
    <citation type="submission" date="2023-06" db="EMBL/GenBank/DDBJ databases">
        <authorList>
            <person name="Zhang S."/>
        </authorList>
    </citation>
    <scope>NUCLEOTIDE SEQUENCE</scope>
    <source>
        <strain evidence="7">SG2303</strain>
    </source>
</reference>
<keyword evidence="2 7" id="KW-0436">Ligase</keyword>
<dbReference type="PANTHER" id="PTHR43859">
    <property type="entry name" value="ACYL-ACTIVATING ENZYME"/>
    <property type="match status" value="1"/>
</dbReference>
<dbReference type="GO" id="GO:0016874">
    <property type="term" value="F:ligase activity"/>
    <property type="evidence" value="ECO:0007669"/>
    <property type="project" value="UniProtKB-KW"/>
</dbReference>
<evidence type="ECO:0000256" key="2">
    <source>
        <dbReference type="ARBA" id="ARBA00022598"/>
    </source>
</evidence>
<evidence type="ECO:0000259" key="6">
    <source>
        <dbReference type="Pfam" id="PF13193"/>
    </source>
</evidence>
<dbReference type="Gene3D" id="3.30.300.30">
    <property type="match status" value="1"/>
</dbReference>
<feature type="domain" description="AMP-dependent synthetase/ligase" evidence="5">
    <location>
        <begin position="17"/>
        <end position="399"/>
    </location>
</feature>
<proteinExistence type="inferred from homology"/>
<dbReference type="InterPro" id="IPR000873">
    <property type="entry name" value="AMP-dep_synth/lig_dom"/>
</dbReference>
<dbReference type="PANTHER" id="PTHR43859:SF4">
    <property type="entry name" value="BUTANOATE--COA LIGASE AAE1-RELATED"/>
    <property type="match status" value="1"/>
</dbReference>
<dbReference type="Gene3D" id="3.40.50.12780">
    <property type="entry name" value="N-terminal domain of ligase-like"/>
    <property type="match status" value="1"/>
</dbReference>
<dbReference type="RefSeq" id="WP_289829431.1">
    <property type="nucleotide sequence ID" value="NZ_JAUEDK010000010.1"/>
</dbReference>
<dbReference type="InterPro" id="IPR045851">
    <property type="entry name" value="AMP-bd_C_sf"/>
</dbReference>
<keyword evidence="4" id="KW-0443">Lipid metabolism</keyword>
<organism evidence="7 8">
    <name type="scientific">Crenobacter oryzisoli</name>
    <dbReference type="NCBI Taxonomy" id="3056844"/>
    <lineage>
        <taxon>Bacteria</taxon>
        <taxon>Pseudomonadati</taxon>
        <taxon>Pseudomonadota</taxon>
        <taxon>Betaproteobacteria</taxon>
        <taxon>Neisseriales</taxon>
        <taxon>Neisseriaceae</taxon>
        <taxon>Crenobacter</taxon>
    </lineage>
</organism>
<sequence length="543" mass="59815">MLGQMMDAPLLITDLLRHAETYHGDTEIVSRTVEGPVHRYSYHDAARRARQLANALARLGVAEGDTVATLAWNGYRHYELYYAISGTGAICHTVNPRLFADQIAYIVNHGEAGVLCFDLTFLPMVEQLAPTLPAIRHYVLLTDRAHMPSTTSLPDLLCYEELLAAERDDYAWPRLDEQTASGLCYTSGTTGHPKGVLYSHRSTVLHALSSSLPDAFGVSADSCILPVVPMFHVNAWGFPYSATLNGAKLVLPGPKLDPESLYELIEAEGVTLAAGVPTVWMALLQHCEQRDLTLSSLERVIVGGSAVPETMIEQLAFHGADLRQLWGMTELSPVGTTSSPKLKHRRADAAERRRLQLTQGRPIYGVALRLVDAAGKVLPNDGVTFGRLQVQSVWALSRYFHRERDASHSDDGWFDTGDVATIDADGYMRITDRTKDVIKSGGEWISSIELENILIGHPAVAEAAAVGVAHPKWDERPLMVVVLKPGATVSREELLAFFAGKVAKWWLPDDVVIVDELPHTATGKLQKMALRERFRAYRWPDGA</sequence>
<name>A0ABT7XM29_9NEIS</name>
<protein>
    <submittedName>
        <fullName evidence="7">3-(Methylthio)propionyl-CoA ligase</fullName>
    </submittedName>
</protein>
<accession>A0ABT7XM29</accession>
<dbReference type="NCBIfam" id="NF005426">
    <property type="entry name" value="PRK07008.1"/>
    <property type="match status" value="1"/>
</dbReference>
<keyword evidence="8" id="KW-1185">Reference proteome</keyword>
<feature type="domain" description="AMP-binding enzyme C-terminal" evidence="6">
    <location>
        <begin position="449"/>
        <end position="524"/>
    </location>
</feature>
<dbReference type="CDD" id="cd12119">
    <property type="entry name" value="ttLC_FACS_AlkK_like"/>
    <property type="match status" value="1"/>
</dbReference>
<evidence type="ECO:0000256" key="1">
    <source>
        <dbReference type="ARBA" id="ARBA00006432"/>
    </source>
</evidence>
<evidence type="ECO:0000259" key="5">
    <source>
        <dbReference type="Pfam" id="PF00501"/>
    </source>
</evidence>
<comment type="similarity">
    <text evidence="1">Belongs to the ATP-dependent AMP-binding enzyme family.</text>
</comment>
<dbReference type="SUPFAM" id="SSF56801">
    <property type="entry name" value="Acetyl-CoA synthetase-like"/>
    <property type="match status" value="1"/>
</dbReference>
<keyword evidence="3" id="KW-0276">Fatty acid metabolism</keyword>
<dbReference type="Pfam" id="PF13193">
    <property type="entry name" value="AMP-binding_C"/>
    <property type="match status" value="1"/>
</dbReference>
<dbReference type="InterPro" id="IPR025110">
    <property type="entry name" value="AMP-bd_C"/>
</dbReference>
<dbReference type="PROSITE" id="PS00455">
    <property type="entry name" value="AMP_BINDING"/>
    <property type="match status" value="1"/>
</dbReference>
<dbReference type="Pfam" id="PF00501">
    <property type="entry name" value="AMP-binding"/>
    <property type="match status" value="1"/>
</dbReference>
<dbReference type="InterPro" id="IPR042099">
    <property type="entry name" value="ANL_N_sf"/>
</dbReference>
<comment type="caution">
    <text evidence="7">The sequence shown here is derived from an EMBL/GenBank/DDBJ whole genome shotgun (WGS) entry which is preliminary data.</text>
</comment>
<evidence type="ECO:0000256" key="3">
    <source>
        <dbReference type="ARBA" id="ARBA00022832"/>
    </source>
</evidence>
<dbReference type="Proteomes" id="UP001168540">
    <property type="component" value="Unassembled WGS sequence"/>
</dbReference>
<evidence type="ECO:0000313" key="8">
    <source>
        <dbReference type="Proteomes" id="UP001168540"/>
    </source>
</evidence>